<dbReference type="CDD" id="cd00109">
    <property type="entry name" value="Kunitz-type"/>
    <property type="match status" value="2"/>
</dbReference>
<dbReference type="InterPro" id="IPR050098">
    <property type="entry name" value="TFPI/VKTCI-like"/>
</dbReference>
<evidence type="ECO:0000313" key="6">
    <source>
        <dbReference type="EMBL" id="CAH1783698.1"/>
    </source>
</evidence>
<dbReference type="Gene3D" id="4.10.410.10">
    <property type="entry name" value="Pancreatic trypsin inhibitor Kunitz domain"/>
    <property type="match status" value="3"/>
</dbReference>
<evidence type="ECO:0000256" key="5">
    <source>
        <dbReference type="ARBA" id="ARBA00023157"/>
    </source>
</evidence>
<dbReference type="PANTHER" id="PTHR10083">
    <property type="entry name" value="KUNITZ-TYPE PROTEASE INHIBITOR-RELATED"/>
    <property type="match status" value="1"/>
</dbReference>
<dbReference type="PRINTS" id="PR00759">
    <property type="entry name" value="BASICPTASE"/>
</dbReference>
<dbReference type="AlphaFoldDB" id="A0A8J1T785"/>
<organism evidence="6 7">
    <name type="scientific">Owenia fusiformis</name>
    <name type="common">Polychaete worm</name>
    <dbReference type="NCBI Taxonomy" id="6347"/>
    <lineage>
        <taxon>Eukaryota</taxon>
        <taxon>Metazoa</taxon>
        <taxon>Spiralia</taxon>
        <taxon>Lophotrochozoa</taxon>
        <taxon>Annelida</taxon>
        <taxon>Polychaeta</taxon>
        <taxon>Sedentaria</taxon>
        <taxon>Canalipalpata</taxon>
        <taxon>Sabellida</taxon>
        <taxon>Oweniida</taxon>
        <taxon>Oweniidae</taxon>
        <taxon>Owenia</taxon>
    </lineage>
</organism>
<dbReference type="GO" id="GO:0004867">
    <property type="term" value="F:serine-type endopeptidase inhibitor activity"/>
    <property type="evidence" value="ECO:0007669"/>
    <property type="project" value="UniProtKB-KW"/>
</dbReference>
<accession>A0A8J1T785</accession>
<sequence>MDMYSNYYIKVLFHVCIILIIAGQTQTMRRKHKSRITDMPMNELINKFFDNIDPNEVDIERDTNKQTETVNIINICNLDPDRGPCKRNRRRYYYNPLNNQCLQFSYGGCQGNSNNFLTQTACEKQCMLNETQICNLPVDNGQFCLEPTGERFSWDPAKKECTSFQYRGCRGNLNNHLTKESCLTKCGHLDICSLPKDTEDCDLPVPAFYFNSATRMCEQLETGKCQKNGNTFEKLAKCQDACRPTCKWTCKSCRRNNKVRVVYKCWQCLQGVFTKIIGIVILAKLVSFNFAFEQDRTGLFLSISDDDKIGNNRGNKFLPLYNRGLGDVYGRFQQDEWGKDKLLGYEETNDKKEIQSDEGETESERQEKLYKMLRELLRYAASKHETTYHLSGSEAGVSKRRYDGSKSTPWHFRKCHKKKISEKVIQDVNFFIKTLSPSKKAVIHL</sequence>
<dbReference type="GO" id="GO:0005615">
    <property type="term" value="C:extracellular space"/>
    <property type="evidence" value="ECO:0007669"/>
    <property type="project" value="TreeGrafter"/>
</dbReference>
<gene>
    <name evidence="6" type="ORF">OFUS_LOCUS10014</name>
</gene>
<comment type="subcellular location">
    <subcellularLocation>
        <location evidence="1">Secreted</location>
    </subcellularLocation>
</comment>
<dbReference type="SMART" id="SM00131">
    <property type="entry name" value="KU"/>
    <property type="match status" value="3"/>
</dbReference>
<dbReference type="FunFam" id="4.10.410.10:FF:000020">
    <property type="entry name" value="Collagen, type VI, alpha 3"/>
    <property type="match status" value="1"/>
</dbReference>
<dbReference type="PANTHER" id="PTHR10083:SF376">
    <property type="entry name" value="SERINE PEPTIDASE INHIBITOR, KUNITZ TYPE, 3"/>
    <property type="match status" value="1"/>
</dbReference>
<name>A0A8J1T785_OWEFU</name>
<evidence type="ECO:0000256" key="4">
    <source>
        <dbReference type="ARBA" id="ARBA00022900"/>
    </source>
</evidence>
<dbReference type="PROSITE" id="PS00280">
    <property type="entry name" value="BPTI_KUNITZ_1"/>
    <property type="match status" value="1"/>
</dbReference>
<dbReference type="PROSITE" id="PS50279">
    <property type="entry name" value="BPTI_KUNITZ_2"/>
    <property type="match status" value="3"/>
</dbReference>
<keyword evidence="7" id="KW-1185">Reference proteome</keyword>
<dbReference type="InterPro" id="IPR002223">
    <property type="entry name" value="Kunitz_BPTI"/>
</dbReference>
<dbReference type="SUPFAM" id="SSF57362">
    <property type="entry name" value="BPTI-like"/>
    <property type="match status" value="3"/>
</dbReference>
<dbReference type="Pfam" id="PF00014">
    <property type="entry name" value="Kunitz_BPTI"/>
    <property type="match status" value="3"/>
</dbReference>
<proteinExistence type="predicted"/>
<dbReference type="OrthoDB" id="5950222at2759"/>
<dbReference type="InterPro" id="IPR020901">
    <property type="entry name" value="Prtase_inh_Kunz-CS"/>
</dbReference>
<keyword evidence="3" id="KW-0646">Protease inhibitor</keyword>
<dbReference type="Proteomes" id="UP000749559">
    <property type="component" value="Unassembled WGS sequence"/>
</dbReference>
<evidence type="ECO:0000256" key="1">
    <source>
        <dbReference type="ARBA" id="ARBA00004613"/>
    </source>
</evidence>
<dbReference type="InterPro" id="IPR036880">
    <property type="entry name" value="Kunitz_BPTI_sf"/>
</dbReference>
<evidence type="ECO:0000313" key="7">
    <source>
        <dbReference type="Proteomes" id="UP000749559"/>
    </source>
</evidence>
<keyword evidence="4" id="KW-0722">Serine protease inhibitor</keyword>
<evidence type="ECO:0000256" key="3">
    <source>
        <dbReference type="ARBA" id="ARBA00022690"/>
    </source>
</evidence>
<reference evidence="6" key="1">
    <citation type="submission" date="2022-03" db="EMBL/GenBank/DDBJ databases">
        <authorList>
            <person name="Martin C."/>
        </authorList>
    </citation>
    <scope>NUCLEOTIDE SEQUENCE</scope>
</reference>
<comment type="caution">
    <text evidence="6">The sequence shown here is derived from an EMBL/GenBank/DDBJ whole genome shotgun (WGS) entry which is preliminary data.</text>
</comment>
<protein>
    <submittedName>
        <fullName evidence="6">Uncharacterized protein</fullName>
    </submittedName>
</protein>
<keyword evidence="5" id="KW-1015">Disulfide bond</keyword>
<keyword evidence="2" id="KW-0964">Secreted</keyword>
<evidence type="ECO:0000256" key="2">
    <source>
        <dbReference type="ARBA" id="ARBA00022525"/>
    </source>
</evidence>
<dbReference type="EMBL" id="CAIIXF020000005">
    <property type="protein sequence ID" value="CAH1783698.1"/>
    <property type="molecule type" value="Genomic_DNA"/>
</dbReference>